<dbReference type="OrthoDB" id="675660at2"/>
<dbReference type="STRING" id="477680.SAMN05421788_1011506"/>
<dbReference type="RefSeq" id="WP_076377129.1">
    <property type="nucleotide sequence ID" value="NZ_AP017422.1"/>
</dbReference>
<dbReference type="Proteomes" id="UP000186917">
    <property type="component" value="Unassembled WGS sequence"/>
</dbReference>
<gene>
    <name evidence="1" type="ORF">SAMN05421788_1011506</name>
</gene>
<accession>A0A173MRF9</accession>
<evidence type="ECO:0000313" key="1">
    <source>
        <dbReference type="EMBL" id="SIS83649.1"/>
    </source>
</evidence>
<dbReference type="AlphaFoldDB" id="A0A173MRF9"/>
<reference evidence="2" key="1">
    <citation type="submission" date="2017-01" db="EMBL/GenBank/DDBJ databases">
        <authorList>
            <person name="Varghese N."/>
            <person name="Submissions S."/>
        </authorList>
    </citation>
    <scope>NUCLEOTIDE SEQUENCE [LARGE SCALE GENOMIC DNA]</scope>
    <source>
        <strain evidence="2">DSM 21054</strain>
    </source>
</reference>
<dbReference type="EMBL" id="FTOR01000001">
    <property type="protein sequence ID" value="SIS83649.1"/>
    <property type="molecule type" value="Genomic_DNA"/>
</dbReference>
<protein>
    <submittedName>
        <fullName evidence="1">Uncharacterized protein</fullName>
    </submittedName>
</protein>
<name>A0A173MRF9_9BACT</name>
<organism evidence="1 2">
    <name type="scientific">Filimonas lacunae</name>
    <dbReference type="NCBI Taxonomy" id="477680"/>
    <lineage>
        <taxon>Bacteria</taxon>
        <taxon>Pseudomonadati</taxon>
        <taxon>Bacteroidota</taxon>
        <taxon>Chitinophagia</taxon>
        <taxon>Chitinophagales</taxon>
        <taxon>Chitinophagaceae</taxon>
        <taxon>Filimonas</taxon>
    </lineage>
</organism>
<keyword evidence="2" id="KW-1185">Reference proteome</keyword>
<proteinExistence type="predicted"/>
<dbReference type="KEGG" id="fln:FLA_6132"/>
<sequence>MSDSFVLTVDYQGKERNFAAELLVMGYTHKFRVTIAEGMDVYFERDEEGRYRAVIPPEARKDQVPEPDIALLQAIAQTIETILE</sequence>
<evidence type="ECO:0000313" key="2">
    <source>
        <dbReference type="Proteomes" id="UP000186917"/>
    </source>
</evidence>